<feature type="transmembrane region" description="Helical" evidence="5">
    <location>
        <begin position="338"/>
        <end position="356"/>
    </location>
</feature>
<sequence>MSATRLVKSRMRLLFSLLCLIMGMTMLLAPASTTAKTYQKAVWIPVDSTIERGLESFLHRAFADAQKQQADLVILHINTPGGEVNAADQIGQLIRQAPMHVIAYIDNQAFSAGTYIALNANEIIMTPGSSMGAAAPIDLAGNAADIKFISGWSNKMKAAAELNNRNPDVARAMVEIDTEFPGLKPKGTVLSLDAQQAKQLGYADDVVSNKEELLKKLGIQPDSLQAIEPTGGELVARWVTSPIVMSLLLIIGLGGIVVELFAPGFGVAGTISLFAFSLYFFGHYVAGFANWLHIGLFVIGILLMLLEIFLPGGIVGAIGFISIVTGLVMAAYDTQQGLASLGVAALITAIVTFLLVKKYGVKGLFNKFVLGDTQSNEEGYIAPRDQRELEGKSGITLTPLRPAGVVKVEGKRVDAVSVGGYIEAGTAITVVQVEGTRIVVAELELKE</sequence>
<dbReference type="OrthoDB" id="9806253at2"/>
<dbReference type="Gene3D" id="2.40.50.140">
    <property type="entry name" value="Nucleic acid-binding proteins"/>
    <property type="match status" value="1"/>
</dbReference>
<dbReference type="GeneID" id="87587547"/>
<evidence type="ECO:0000256" key="1">
    <source>
        <dbReference type="ARBA" id="ARBA00004141"/>
    </source>
</evidence>
<feature type="transmembrane region" description="Helical" evidence="5">
    <location>
        <begin position="238"/>
        <end position="258"/>
    </location>
</feature>
<dbReference type="InterPro" id="IPR002810">
    <property type="entry name" value="NfeD-like_C"/>
</dbReference>
<organism evidence="10 11">
    <name type="scientific">Brevibacillus formosus</name>
    <dbReference type="NCBI Taxonomy" id="54913"/>
    <lineage>
        <taxon>Bacteria</taxon>
        <taxon>Bacillati</taxon>
        <taxon>Bacillota</taxon>
        <taxon>Bacilli</taxon>
        <taxon>Bacillales</taxon>
        <taxon>Paenibacillaceae</taxon>
        <taxon>Brevibacillus</taxon>
    </lineage>
</organism>
<dbReference type="GO" id="GO:0006508">
    <property type="term" value="P:proteolysis"/>
    <property type="evidence" value="ECO:0007669"/>
    <property type="project" value="UniProtKB-KW"/>
</dbReference>
<evidence type="ECO:0000256" key="2">
    <source>
        <dbReference type="ARBA" id="ARBA00022692"/>
    </source>
</evidence>
<feature type="domain" description="NfeD1b N-terminal" evidence="8">
    <location>
        <begin position="43"/>
        <end position="222"/>
    </location>
</feature>
<evidence type="ECO:0000313" key="12">
    <source>
        <dbReference type="Proteomes" id="UP000319498"/>
    </source>
</evidence>
<accession>A0A837KIP7</accession>
<name>A0A837KIP7_9BACL</name>
<evidence type="ECO:0000259" key="7">
    <source>
        <dbReference type="Pfam" id="PF24961"/>
    </source>
</evidence>
<dbReference type="EMBL" id="BJOL01000017">
    <property type="protein sequence ID" value="GED58975.1"/>
    <property type="molecule type" value="Genomic_DNA"/>
</dbReference>
<dbReference type="InterPro" id="IPR056738">
    <property type="entry name" value="NfeD1b_N"/>
</dbReference>
<dbReference type="CDD" id="cd07021">
    <property type="entry name" value="Clp_protease_NfeD_like"/>
    <property type="match status" value="1"/>
</dbReference>
<protein>
    <submittedName>
        <fullName evidence="10">Serine protease</fullName>
    </submittedName>
</protein>
<dbReference type="Proteomes" id="UP000035218">
    <property type="component" value="Unassembled WGS sequence"/>
</dbReference>
<feature type="transmembrane region" description="Helical" evidence="5">
    <location>
        <begin position="313"/>
        <end position="332"/>
    </location>
</feature>
<dbReference type="Proteomes" id="UP000319498">
    <property type="component" value="Unassembled WGS sequence"/>
</dbReference>
<dbReference type="EMBL" id="LDCN01000007">
    <property type="protein sequence ID" value="KLH97063.1"/>
    <property type="molecule type" value="Genomic_DNA"/>
</dbReference>
<keyword evidence="10" id="KW-0378">Hydrolase</keyword>
<dbReference type="InterPro" id="IPR029045">
    <property type="entry name" value="ClpP/crotonase-like_dom_sf"/>
</dbReference>
<comment type="subcellular location">
    <subcellularLocation>
        <location evidence="1">Membrane</location>
        <topology evidence="1">Multi-pass membrane protein</topology>
    </subcellularLocation>
</comment>
<evidence type="ECO:0000256" key="5">
    <source>
        <dbReference type="SAM" id="Phobius"/>
    </source>
</evidence>
<keyword evidence="10" id="KW-0645">Protease</keyword>
<dbReference type="Pfam" id="PF24961">
    <property type="entry name" value="NfeD_membrane"/>
    <property type="match status" value="1"/>
</dbReference>
<dbReference type="InterPro" id="IPR012340">
    <property type="entry name" value="NA-bd_OB-fold"/>
</dbReference>
<evidence type="ECO:0000259" key="8">
    <source>
        <dbReference type="Pfam" id="PF25145"/>
    </source>
</evidence>
<dbReference type="PANTHER" id="PTHR33507">
    <property type="entry name" value="INNER MEMBRANE PROTEIN YBBJ"/>
    <property type="match status" value="1"/>
</dbReference>
<feature type="domain" description="NfeD integral membrane" evidence="7">
    <location>
        <begin position="244"/>
        <end position="356"/>
    </location>
</feature>
<dbReference type="AlphaFoldDB" id="A0A837KIP7"/>
<dbReference type="RefSeq" id="WP_047072526.1">
    <property type="nucleotide sequence ID" value="NZ_BJOL01000017.1"/>
</dbReference>
<evidence type="ECO:0000313" key="10">
    <source>
        <dbReference type="EMBL" id="KLH97063.1"/>
    </source>
</evidence>
<feature type="domain" description="NfeD-like C-terminal" evidence="6">
    <location>
        <begin position="388"/>
        <end position="441"/>
    </location>
</feature>
<dbReference type="GO" id="GO:0008233">
    <property type="term" value="F:peptidase activity"/>
    <property type="evidence" value="ECO:0007669"/>
    <property type="project" value="UniProtKB-KW"/>
</dbReference>
<evidence type="ECO:0000313" key="11">
    <source>
        <dbReference type="Proteomes" id="UP000035218"/>
    </source>
</evidence>
<evidence type="ECO:0000259" key="6">
    <source>
        <dbReference type="Pfam" id="PF01957"/>
    </source>
</evidence>
<dbReference type="InterPro" id="IPR056739">
    <property type="entry name" value="NfeD_membrane"/>
</dbReference>
<dbReference type="SUPFAM" id="SSF52096">
    <property type="entry name" value="ClpP/crotonase"/>
    <property type="match status" value="1"/>
</dbReference>
<dbReference type="SUPFAM" id="SSF141322">
    <property type="entry name" value="NfeD domain-like"/>
    <property type="match status" value="1"/>
</dbReference>
<dbReference type="Pfam" id="PF01957">
    <property type="entry name" value="NfeD"/>
    <property type="match status" value="1"/>
</dbReference>
<feature type="transmembrane region" description="Helical" evidence="5">
    <location>
        <begin position="288"/>
        <end position="306"/>
    </location>
</feature>
<dbReference type="Gene3D" id="3.90.226.10">
    <property type="entry name" value="2-enoyl-CoA Hydratase, Chain A, domain 1"/>
    <property type="match status" value="1"/>
</dbReference>
<evidence type="ECO:0000256" key="3">
    <source>
        <dbReference type="ARBA" id="ARBA00022989"/>
    </source>
</evidence>
<comment type="caution">
    <text evidence="10">The sequence shown here is derived from an EMBL/GenBank/DDBJ whole genome shotgun (WGS) entry which is preliminary data.</text>
</comment>
<keyword evidence="3 5" id="KW-1133">Transmembrane helix</keyword>
<dbReference type="PANTHER" id="PTHR33507:SF3">
    <property type="entry name" value="INNER MEMBRANE PROTEIN YBBJ"/>
    <property type="match status" value="1"/>
</dbReference>
<evidence type="ECO:0000256" key="4">
    <source>
        <dbReference type="ARBA" id="ARBA00023136"/>
    </source>
</evidence>
<evidence type="ECO:0000313" key="9">
    <source>
        <dbReference type="EMBL" id="GED58975.1"/>
    </source>
</evidence>
<proteinExistence type="predicted"/>
<reference evidence="9 12" key="2">
    <citation type="submission" date="2019-06" db="EMBL/GenBank/DDBJ databases">
        <title>Whole genome shotgun sequence of Brevibacillus formosus NBRC 15716.</title>
        <authorList>
            <person name="Hosoyama A."/>
            <person name="Uohara A."/>
            <person name="Ohji S."/>
            <person name="Ichikawa N."/>
        </authorList>
    </citation>
    <scope>NUCLEOTIDE SEQUENCE [LARGE SCALE GENOMIC DNA]</scope>
    <source>
        <strain evidence="9 12">NBRC 15716</strain>
    </source>
</reference>
<gene>
    <name evidence="9" type="primary">yqeZ</name>
    <name evidence="10" type="ORF">AA984_21080</name>
    <name evidence="9" type="ORF">BFO01nite_31070</name>
</gene>
<dbReference type="Pfam" id="PF25145">
    <property type="entry name" value="NfeD1b_N"/>
    <property type="match status" value="1"/>
</dbReference>
<reference evidence="10 11" key="1">
    <citation type="submission" date="2015-05" db="EMBL/GenBank/DDBJ databases">
        <title>Genome sequencing project for genomic taxonomy and phylogenomics of Bacillus-like bacteria.</title>
        <authorList>
            <person name="Liu B."/>
            <person name="Wang J."/>
            <person name="Zhu Y."/>
            <person name="Liu G."/>
            <person name="Chen Q."/>
            <person name="Chen Z."/>
            <person name="Lan J."/>
            <person name="Che J."/>
            <person name="Ge C."/>
            <person name="Shi H."/>
            <person name="Pan Z."/>
            <person name="Liu X."/>
        </authorList>
    </citation>
    <scope>NUCLEOTIDE SEQUENCE [LARGE SCALE GENOMIC DNA]</scope>
    <source>
        <strain evidence="10 11">DSM 9885</strain>
    </source>
</reference>
<keyword evidence="12" id="KW-1185">Reference proteome</keyword>
<dbReference type="InterPro" id="IPR052165">
    <property type="entry name" value="Membrane_assoc_protease"/>
</dbReference>
<keyword evidence="2 5" id="KW-0812">Transmembrane</keyword>
<keyword evidence="4 5" id="KW-0472">Membrane</keyword>
<dbReference type="GO" id="GO:0005886">
    <property type="term" value="C:plasma membrane"/>
    <property type="evidence" value="ECO:0007669"/>
    <property type="project" value="TreeGrafter"/>
</dbReference>